<dbReference type="Proteomes" id="UP000679312">
    <property type="component" value="Chromosome"/>
</dbReference>
<proteinExistence type="predicted"/>
<organism evidence="1 2">
    <name type="scientific">Aeromonas jandaei</name>
    <dbReference type="NCBI Taxonomy" id="650"/>
    <lineage>
        <taxon>Bacteria</taxon>
        <taxon>Pseudomonadati</taxon>
        <taxon>Pseudomonadota</taxon>
        <taxon>Gammaproteobacteria</taxon>
        <taxon>Aeromonadales</taxon>
        <taxon>Aeromonadaceae</taxon>
        <taxon>Aeromonas</taxon>
    </lineage>
</organism>
<gene>
    <name evidence="1" type="ORF">HQ399_01860</name>
</gene>
<name>A0ABD7EJ30_AERJA</name>
<protein>
    <submittedName>
        <fullName evidence="1">Uncharacterized protein</fullName>
    </submittedName>
</protein>
<dbReference type="EMBL" id="CP053881">
    <property type="protein sequence ID" value="QWL61062.1"/>
    <property type="molecule type" value="Genomic_DNA"/>
</dbReference>
<accession>A0ABD7EJ30</accession>
<evidence type="ECO:0000313" key="1">
    <source>
        <dbReference type="EMBL" id="QWL61062.1"/>
    </source>
</evidence>
<sequence>MASRSPWDTEVRELAPVSSITRFFRGSRLTWFYGLWLHHKGSHWTLWLGCPKEKVVQLVLLFKRSHGVAKSQENWLAPVIPISARALGKMLQQRRINRP</sequence>
<reference evidence="1 2" key="1">
    <citation type="journal article" date="2021" name="Front. Microbiol.">
        <title>Prevalence and Genetic Analysis of Chromosomal mcr-3/7 in Aeromonas From U.S. Animal-Derived Samples.</title>
        <authorList>
            <person name="Wang Y."/>
            <person name="Hou N."/>
            <person name="Rasooly R."/>
            <person name="Gu Y."/>
            <person name="He X."/>
        </authorList>
    </citation>
    <scope>NUCLEOTIDE SEQUENCE [LARGE SCALE GENOMIC DNA]</scope>
    <source>
        <strain evidence="1 2">4608</strain>
    </source>
</reference>
<dbReference type="AlphaFoldDB" id="A0ABD7EJ30"/>
<dbReference type="RefSeq" id="WP_043851865.1">
    <property type="nucleotide sequence ID" value="NZ_CAWPXG010000004.1"/>
</dbReference>
<evidence type="ECO:0000313" key="2">
    <source>
        <dbReference type="Proteomes" id="UP000679312"/>
    </source>
</evidence>